<dbReference type="Pfam" id="PF22942">
    <property type="entry name" value="DUF7025"/>
    <property type="match status" value="1"/>
</dbReference>
<feature type="coiled-coil region" evidence="1">
    <location>
        <begin position="118"/>
        <end position="155"/>
    </location>
</feature>
<organism evidence="4 5">
    <name type="scientific">Trichoderma gamsii</name>
    <dbReference type="NCBI Taxonomy" id="398673"/>
    <lineage>
        <taxon>Eukaryota</taxon>
        <taxon>Fungi</taxon>
        <taxon>Dikarya</taxon>
        <taxon>Ascomycota</taxon>
        <taxon>Pezizomycotina</taxon>
        <taxon>Sordariomycetes</taxon>
        <taxon>Hypocreomycetidae</taxon>
        <taxon>Hypocreales</taxon>
        <taxon>Hypocreaceae</taxon>
        <taxon>Trichoderma</taxon>
    </lineage>
</organism>
<dbReference type="PANTHER" id="PTHR46411:SF2">
    <property type="entry name" value="AAA+ ATPASE DOMAIN-CONTAINING PROTEIN"/>
    <property type="match status" value="1"/>
</dbReference>
<feature type="compositionally biased region" description="Low complexity" evidence="2">
    <location>
        <begin position="1239"/>
        <end position="1267"/>
    </location>
</feature>
<feature type="compositionally biased region" description="Polar residues" evidence="2">
    <location>
        <begin position="93"/>
        <end position="105"/>
    </location>
</feature>
<evidence type="ECO:0000256" key="1">
    <source>
        <dbReference type="SAM" id="Coils"/>
    </source>
</evidence>
<feature type="compositionally biased region" description="Polar residues" evidence="2">
    <location>
        <begin position="1125"/>
        <end position="1137"/>
    </location>
</feature>
<feature type="region of interest" description="Disordered" evidence="2">
    <location>
        <begin position="419"/>
        <end position="454"/>
    </location>
</feature>
<dbReference type="Proteomes" id="UP000236546">
    <property type="component" value="Unassembled WGS sequence"/>
</dbReference>
<feature type="compositionally biased region" description="Acidic residues" evidence="2">
    <location>
        <begin position="1103"/>
        <end position="1114"/>
    </location>
</feature>
<dbReference type="OrthoDB" id="10042665at2759"/>
<dbReference type="SMART" id="SM00382">
    <property type="entry name" value="AAA"/>
    <property type="match status" value="1"/>
</dbReference>
<feature type="region of interest" description="Disordered" evidence="2">
    <location>
        <begin position="1233"/>
        <end position="1282"/>
    </location>
</feature>
<dbReference type="InterPro" id="IPR056599">
    <property type="entry name" value="AAA_lid_fung"/>
</dbReference>
<feature type="compositionally biased region" description="Basic and acidic residues" evidence="2">
    <location>
        <begin position="1115"/>
        <end position="1124"/>
    </location>
</feature>
<dbReference type="InterPro" id="IPR003593">
    <property type="entry name" value="AAA+_ATPase"/>
</dbReference>
<evidence type="ECO:0000259" key="3">
    <source>
        <dbReference type="SMART" id="SM00382"/>
    </source>
</evidence>
<feature type="compositionally biased region" description="Polar residues" evidence="2">
    <location>
        <begin position="1162"/>
        <end position="1193"/>
    </location>
</feature>
<feature type="domain" description="AAA+ ATPase" evidence="3">
    <location>
        <begin position="842"/>
        <end position="969"/>
    </location>
</feature>
<dbReference type="GO" id="GO:0005524">
    <property type="term" value="F:ATP binding"/>
    <property type="evidence" value="ECO:0007669"/>
    <property type="project" value="InterPro"/>
</dbReference>
<dbReference type="InterPro" id="IPR054289">
    <property type="entry name" value="DUF7025"/>
</dbReference>
<gene>
    <name evidence="4" type="ORF">TGAMA5MH_01834</name>
</gene>
<dbReference type="Pfam" id="PF00004">
    <property type="entry name" value="AAA"/>
    <property type="match status" value="1"/>
</dbReference>
<feature type="compositionally biased region" description="Polar residues" evidence="2">
    <location>
        <begin position="21"/>
        <end position="35"/>
    </location>
</feature>
<feature type="region of interest" description="Disordered" evidence="2">
    <location>
        <begin position="1156"/>
        <end position="1195"/>
    </location>
</feature>
<evidence type="ECO:0000313" key="4">
    <source>
        <dbReference type="EMBL" id="PNP46881.1"/>
    </source>
</evidence>
<dbReference type="InterPro" id="IPR027417">
    <property type="entry name" value="P-loop_NTPase"/>
</dbReference>
<dbReference type="Pfam" id="PF23232">
    <property type="entry name" value="AAA_lid_13"/>
    <property type="match status" value="1"/>
</dbReference>
<protein>
    <recommendedName>
        <fullName evidence="3">AAA+ ATPase domain-containing protein</fullName>
    </recommendedName>
</protein>
<evidence type="ECO:0000256" key="2">
    <source>
        <dbReference type="SAM" id="MobiDB-lite"/>
    </source>
</evidence>
<accession>A0A2K0TMX6</accession>
<evidence type="ECO:0000313" key="5">
    <source>
        <dbReference type="Proteomes" id="UP000236546"/>
    </source>
</evidence>
<feature type="region of interest" description="Disordered" evidence="2">
    <location>
        <begin position="81"/>
        <end position="112"/>
    </location>
</feature>
<comment type="caution">
    <text evidence="4">The sequence shown here is derived from an EMBL/GenBank/DDBJ whole genome shotgun (WGS) entry which is preliminary data.</text>
</comment>
<feature type="region of interest" description="Disordered" evidence="2">
    <location>
        <begin position="1102"/>
        <end position="1138"/>
    </location>
</feature>
<proteinExistence type="predicted"/>
<name>A0A2K0TMX6_9HYPO</name>
<reference evidence="4 5" key="1">
    <citation type="submission" date="2017-02" db="EMBL/GenBank/DDBJ databases">
        <title>Genomes of Trichoderma spp. with biocontrol activity.</title>
        <authorList>
            <person name="Gardiner D."/>
            <person name="Kazan K."/>
            <person name="Vos C."/>
            <person name="Harvey P."/>
        </authorList>
    </citation>
    <scope>NUCLEOTIDE SEQUENCE [LARGE SCALE GENOMIC DNA]</scope>
    <source>
        <strain evidence="4 5">A5MH</strain>
    </source>
</reference>
<keyword evidence="1" id="KW-0175">Coiled coil</keyword>
<dbReference type="SUPFAM" id="SSF52540">
    <property type="entry name" value="P-loop containing nucleoside triphosphate hydrolases"/>
    <property type="match status" value="1"/>
</dbReference>
<feature type="region of interest" description="Disordered" evidence="2">
    <location>
        <begin position="1"/>
        <end position="35"/>
    </location>
</feature>
<dbReference type="GO" id="GO:0016887">
    <property type="term" value="F:ATP hydrolysis activity"/>
    <property type="evidence" value="ECO:0007669"/>
    <property type="project" value="InterPro"/>
</dbReference>
<dbReference type="Gene3D" id="3.40.50.300">
    <property type="entry name" value="P-loop containing nucleotide triphosphate hydrolases"/>
    <property type="match status" value="1"/>
</dbReference>
<sequence>MAESLANPIIASKDSQDAPASPSTTGPQVSDSVNSEIEKKKVLGITEMLLELNEKVARVAAGAERRKQGLEAQLKEYTKPIIASKDSQDAPASPSTTGPQLSDPVNSEAEKKKSLGMAEELLELKEELARTVAGVEREKHERERLEAQLKENTKQASGDDLKGLLLQVKKHFTGVEERTKDETWSLSRKVYEIGWELQYIEALTGIVDTASEERDNLRNTTSKLQSYCNMLRDELQKARPGDRILSYEEITENENQEENAKTGVFNDGLIVELNPMDWKMFKFPHNPNQLESRYFVIDISIEEPVITFDDYTNPWFARRTLPQTQESTVGVVATAEKSLSTWKEMIDGSDPSKQVVPERIRIRSKYIIDILREIFQLKPKPYDSNNGIVMVRPYRALVHYDKEIRARYRELGEAILAKSEEDLPEDGKPVENGNDKQDTSETKDAAEDESKDEHASSLTAYQHLGCLIQFMDRVIQAKINFLSQPSALRTIAFKHIWYLFKPGDTVVGQGQQQVYRVMNITSTGHLVTPPWRSWNKDENSPVENIALHCVYIDFDGKQLGPVYQIFTIEKFDGEKAITALDVYPIRFASGGFRVRDGNTETGEMYYRRTLVERGKVFVDVAHIKHMHYNGFALETRDEVDSQVMIDFAEAFAVKDAETAAANAANESAQVNTWQPKVESIIGRDLGQSSSSDDKDAHSCLGACCKGDYVYADAYIEKKRYEEYAASIIPNPEELNIEPPVAIHPRALKELTAAKNPLTDDDFLIMPYRVFGFVLRSRKWAKLDLKYLTAVDEVLKKKTAFDQLVLPTGHKDIVHCLVAQHFRDKAARVSDNEEVDIVRGKGKGLIILLHGAPGVGKTTTAEGVAERFNKPLFQITCGDLGTTASEVETALERNFSLANRWGSILLLDEADVFLAQRSPKNFIRNGLVAVFLRVLEYYAGILFLTTNRIGDFDEAFASRIHVSLYYPPLDLRSTRKIFKLNLRLIKERFQEKNRSITINKKEILNYASDYWEKNEKMRWNGRQIRNACQTALAIAEFDAQKDASGDDDAKDAQVTLSDGHINTVFSAYLEFMRYLKNIYGKDADRVAKDMGIRAREAAIARLVDDDDSSDSDDDDKPAKKQEEAQPHTTPPQALTSPTIPFLDNKIPAIAEINPSPNLAAPSLATTNGSPTPSSSATAGHYQLSSGQPQSQFQAPNHYMVPNGYPANGPPPTFYPPYMNMMYNPQAFMQAQGQYPNMASQQPQLQAQAQAQAQAQTQTQTQTHTQTQASLTPGSPPQMPNAAAAQQMPNMMQQMPHMTPQMAAQMAAQQGWPNMNWQGMQGGGPVMYPGMAMSNANESTHPVSQPGA</sequence>
<dbReference type="CDD" id="cd19481">
    <property type="entry name" value="RecA-like_protease"/>
    <property type="match status" value="1"/>
</dbReference>
<dbReference type="EMBL" id="MTYH01000014">
    <property type="protein sequence ID" value="PNP46881.1"/>
    <property type="molecule type" value="Genomic_DNA"/>
</dbReference>
<dbReference type="PANTHER" id="PTHR46411">
    <property type="entry name" value="FAMILY ATPASE, PUTATIVE-RELATED"/>
    <property type="match status" value="1"/>
</dbReference>
<feature type="compositionally biased region" description="Basic and acidic residues" evidence="2">
    <location>
        <begin position="419"/>
        <end position="445"/>
    </location>
</feature>
<dbReference type="InterPro" id="IPR003959">
    <property type="entry name" value="ATPase_AAA_core"/>
</dbReference>